<keyword evidence="2" id="KW-0268">Exocytosis</keyword>
<dbReference type="GO" id="GO:0045159">
    <property type="term" value="F:myosin II binding"/>
    <property type="evidence" value="ECO:0007669"/>
    <property type="project" value="TreeGrafter"/>
</dbReference>
<evidence type="ECO:0000313" key="7">
    <source>
        <dbReference type="EMBL" id="CAF0863937.1"/>
    </source>
</evidence>
<evidence type="ECO:0000313" key="8">
    <source>
        <dbReference type="Proteomes" id="UP000663852"/>
    </source>
</evidence>
<evidence type="ECO:0000256" key="4">
    <source>
        <dbReference type="ARBA" id="ARBA00022737"/>
    </source>
</evidence>
<feature type="compositionally biased region" description="Polar residues" evidence="5">
    <location>
        <begin position="1150"/>
        <end position="1163"/>
    </location>
</feature>
<feature type="region of interest" description="Disordered" evidence="5">
    <location>
        <begin position="1205"/>
        <end position="1225"/>
    </location>
</feature>
<sequence length="1225" mass="136742">MFKFKLGRKQPEDNEARRRLQKELFGLNKICDRGFPSRPSALAYDSQLKLIAIGTHSGEIRIYGQPGFQLSYSLELAPSSSIRKLIFFDGVARLLILTVDGYLHLLEINNHMPPQTDSLSHNTVRVDRICTSSDDDSAILKNTQTICLLRNHLNLLIGLNDGNIYLFNIENFSLNVNPIIPTDVIEKTIVEYCSGRVIHPGPVQSIVQHPINEDKILIGYKNTLIVHWDLPSNSHDRTYIYKQEVESVSWYNKGMNFVTCHNNGSYALWDAKQQLNIVETEKIPYGPYPCTPMTKICVKIMRNGDPLIIFAGGLPRSSYSNKHSVSCLSENEHDHNNDRTRHVTFDFTTAVIDFFTIDKTSNDGTRDDPQSLVILLHEEIVVIDLVTDSWPSYHLPYLNSIHASPVICTTLVCNVNPEFYKKLVNYATIQFDDYSDRKWPITGGDIKYNANTSSDDVEQRHLLLTGHEDGSVQFWDITNISMPLIYKLKTSDYFQIEQAPIDETDEETWPPFRKTGLYDPYCDDPRLAIQKLSLCTNTDILIVAGTAGQVLTFEFSPESTDVTIATTTVNLLDGCESFVWKGHEEMKTKSAFIPSGLVLTSLVQLYPPAAISALALCSDIQTYAVGTAHGFTIFNYKQNRILTAKCTLDPNALASNQPVPSSTGESTLIRGRSLKKSLRESFRRLRKGRTIRKATMLPATKRSDENNPLSQANMHLEEVIRVPVERQVEFREFKPVDDQVASMVRCLYFAKTYLNSVNERTRSVWAGTNGGHVYVYSITGFEPQATNGAAIATDQTNTCTMAKEIRLKHKAPVLSIVVLDNANQSIGHGSSIPTMESTSAISNVPVATATNSENTSPTLSTAITSHKVLICSEEQFKVFTLPNLKPYCKFKLTAVEGTRVRKVNINQFALKSDNVSESHSESCLVCLDNMGQISIYTLPNLRRQILFSCVKASDINALSTVQFSPFAHALYLQSSSELVQVTFSPQTILPYSMSITYDKLQRKTIQRSELDKAVRQTSPQRNLTNGNDALLLTPSKLSEHADESTITTVSEKHQETPSKSSMSPSSQRNHQNVNQNKMSNGHEEFVNGKTNNAIGKSYQNGNIGNNSGFSTNSDSAIDLSSGITSMNITNNHNHPSNDEIQKPVDRDLPSFQSTPLRISTDVTMQKDHQNSFSPVSPNGKTSNSHPTKLISVKVRQAPIINDIHYYNGTNNNPASPTQRTPAIHT</sequence>
<dbReference type="SUPFAM" id="SSF50978">
    <property type="entry name" value="WD40 repeat-like"/>
    <property type="match status" value="2"/>
</dbReference>
<feature type="region of interest" description="Disordered" evidence="5">
    <location>
        <begin position="1034"/>
        <end position="1106"/>
    </location>
</feature>
<dbReference type="GO" id="GO:0032878">
    <property type="term" value="P:regulation of establishment or maintenance of cell polarity"/>
    <property type="evidence" value="ECO:0007669"/>
    <property type="project" value="TreeGrafter"/>
</dbReference>
<dbReference type="Pfam" id="PF08366">
    <property type="entry name" value="LLGL"/>
    <property type="match status" value="1"/>
</dbReference>
<dbReference type="Gene3D" id="2.130.10.10">
    <property type="entry name" value="YVTN repeat-like/Quinoprotein amine dehydrogenase"/>
    <property type="match status" value="1"/>
</dbReference>
<dbReference type="GO" id="GO:0006893">
    <property type="term" value="P:Golgi to plasma membrane transport"/>
    <property type="evidence" value="ECO:0007669"/>
    <property type="project" value="TreeGrafter"/>
</dbReference>
<dbReference type="GO" id="GO:0005096">
    <property type="term" value="F:GTPase activator activity"/>
    <property type="evidence" value="ECO:0007669"/>
    <property type="project" value="TreeGrafter"/>
</dbReference>
<feature type="region of interest" description="Disordered" evidence="5">
    <location>
        <begin position="1009"/>
        <end position="1028"/>
    </location>
</feature>
<proteinExistence type="inferred from homology"/>
<dbReference type="GO" id="GO:0006887">
    <property type="term" value="P:exocytosis"/>
    <property type="evidence" value="ECO:0007669"/>
    <property type="project" value="UniProtKB-KW"/>
</dbReference>
<feature type="compositionally biased region" description="Low complexity" evidence="5">
    <location>
        <begin position="1057"/>
        <end position="1066"/>
    </location>
</feature>
<feature type="domain" description="Lethal giant larvae homologue 2" evidence="6">
    <location>
        <begin position="282"/>
        <end position="391"/>
    </location>
</feature>
<keyword evidence="4" id="KW-0677">Repeat</keyword>
<dbReference type="GO" id="GO:0005886">
    <property type="term" value="C:plasma membrane"/>
    <property type="evidence" value="ECO:0007669"/>
    <property type="project" value="TreeGrafter"/>
</dbReference>
<feature type="compositionally biased region" description="Polar residues" evidence="5">
    <location>
        <begin position="1207"/>
        <end position="1225"/>
    </location>
</feature>
<dbReference type="PANTHER" id="PTHR10241:SF29">
    <property type="entry name" value="LETHAL(2) GIANT LARVAE PROTEIN"/>
    <property type="match status" value="1"/>
</dbReference>
<feature type="compositionally biased region" description="Polar residues" evidence="5">
    <location>
        <begin position="1015"/>
        <end position="1027"/>
    </location>
</feature>
<feature type="compositionally biased region" description="Polar residues" evidence="5">
    <location>
        <begin position="1067"/>
        <end position="1079"/>
    </location>
</feature>
<organism evidence="7 8">
    <name type="scientific">Adineta ricciae</name>
    <name type="common">Rotifer</name>
    <dbReference type="NCBI Taxonomy" id="249248"/>
    <lineage>
        <taxon>Eukaryota</taxon>
        <taxon>Metazoa</taxon>
        <taxon>Spiralia</taxon>
        <taxon>Gnathifera</taxon>
        <taxon>Rotifera</taxon>
        <taxon>Eurotatoria</taxon>
        <taxon>Bdelloidea</taxon>
        <taxon>Adinetida</taxon>
        <taxon>Adinetidae</taxon>
        <taxon>Adineta</taxon>
    </lineage>
</organism>
<dbReference type="AlphaFoldDB" id="A0A813X2D4"/>
<protein>
    <recommendedName>
        <fullName evidence="6">Lethal giant larvae homologue 2 domain-containing protein</fullName>
    </recommendedName>
</protein>
<gene>
    <name evidence="7" type="ORF">EDS130_LOCUS7949</name>
</gene>
<feature type="region of interest" description="Disordered" evidence="5">
    <location>
        <begin position="1128"/>
        <end position="1186"/>
    </location>
</feature>
<dbReference type="InterPro" id="IPR001680">
    <property type="entry name" value="WD40_rpt"/>
</dbReference>
<comment type="similarity">
    <text evidence="1">Belongs to the WD repeat L(2)GL family.</text>
</comment>
<dbReference type="PRINTS" id="PR00962">
    <property type="entry name" value="LETHAL2GIANT"/>
</dbReference>
<dbReference type="Proteomes" id="UP000663852">
    <property type="component" value="Unassembled WGS sequence"/>
</dbReference>
<dbReference type="InterPro" id="IPR015943">
    <property type="entry name" value="WD40/YVTN_repeat-like_dom_sf"/>
</dbReference>
<evidence type="ECO:0000256" key="2">
    <source>
        <dbReference type="ARBA" id="ARBA00022483"/>
    </source>
</evidence>
<dbReference type="InterPro" id="IPR013577">
    <property type="entry name" value="LLGL2"/>
</dbReference>
<feature type="compositionally biased region" description="Polar residues" evidence="5">
    <location>
        <begin position="1088"/>
        <end position="1106"/>
    </location>
</feature>
<evidence type="ECO:0000256" key="5">
    <source>
        <dbReference type="SAM" id="MobiDB-lite"/>
    </source>
</evidence>
<dbReference type="GO" id="GO:0030866">
    <property type="term" value="P:cortical actin cytoskeleton organization"/>
    <property type="evidence" value="ECO:0007669"/>
    <property type="project" value="TreeGrafter"/>
</dbReference>
<feature type="compositionally biased region" description="Basic and acidic residues" evidence="5">
    <location>
        <begin position="1135"/>
        <end position="1148"/>
    </location>
</feature>
<dbReference type="GO" id="GO:0030864">
    <property type="term" value="C:cortical actin cytoskeleton"/>
    <property type="evidence" value="ECO:0007669"/>
    <property type="project" value="TreeGrafter"/>
</dbReference>
<dbReference type="OrthoDB" id="19944at2759"/>
<keyword evidence="3" id="KW-0853">WD repeat</keyword>
<accession>A0A813X2D4</accession>
<evidence type="ECO:0000256" key="3">
    <source>
        <dbReference type="ARBA" id="ARBA00022574"/>
    </source>
</evidence>
<dbReference type="EMBL" id="CAJNOJ010000025">
    <property type="protein sequence ID" value="CAF0863937.1"/>
    <property type="molecule type" value="Genomic_DNA"/>
</dbReference>
<dbReference type="InterPro" id="IPR036322">
    <property type="entry name" value="WD40_repeat_dom_sf"/>
</dbReference>
<dbReference type="GO" id="GO:0008593">
    <property type="term" value="P:regulation of Notch signaling pathway"/>
    <property type="evidence" value="ECO:0007669"/>
    <property type="project" value="TreeGrafter"/>
</dbReference>
<feature type="compositionally biased region" description="Polar residues" evidence="5">
    <location>
        <begin position="1170"/>
        <end position="1186"/>
    </location>
</feature>
<evidence type="ECO:0000256" key="1">
    <source>
        <dbReference type="ARBA" id="ARBA00008070"/>
    </source>
</evidence>
<dbReference type="GO" id="GO:0051294">
    <property type="term" value="P:establishment of spindle orientation"/>
    <property type="evidence" value="ECO:0007669"/>
    <property type="project" value="TreeGrafter"/>
</dbReference>
<reference evidence="7" key="1">
    <citation type="submission" date="2021-02" db="EMBL/GenBank/DDBJ databases">
        <authorList>
            <person name="Nowell W R."/>
        </authorList>
    </citation>
    <scope>NUCLEOTIDE SEQUENCE</scope>
</reference>
<comment type="caution">
    <text evidence="7">The sequence shown here is derived from an EMBL/GenBank/DDBJ whole genome shotgun (WGS) entry which is preliminary data.</text>
</comment>
<dbReference type="InterPro" id="IPR000664">
    <property type="entry name" value="Lethal2_giant"/>
</dbReference>
<dbReference type="PANTHER" id="PTHR10241">
    <property type="entry name" value="LETHAL 2 GIANT LARVAE PROTEIN"/>
    <property type="match status" value="1"/>
</dbReference>
<name>A0A813X2D4_ADIRI</name>
<evidence type="ECO:0000259" key="6">
    <source>
        <dbReference type="Pfam" id="PF08366"/>
    </source>
</evidence>
<dbReference type="GO" id="GO:0019905">
    <property type="term" value="F:syntaxin binding"/>
    <property type="evidence" value="ECO:0007669"/>
    <property type="project" value="TreeGrafter"/>
</dbReference>
<dbReference type="SMART" id="SM00320">
    <property type="entry name" value="WD40"/>
    <property type="match status" value="5"/>
</dbReference>